<comment type="caution">
    <text evidence="1">The sequence shown here is derived from an EMBL/GenBank/DDBJ whole genome shotgun (WGS) entry which is preliminary data.</text>
</comment>
<gene>
    <name evidence="1" type="ORF">GBM95_11080</name>
</gene>
<protein>
    <submittedName>
        <fullName evidence="1">Uncharacterized protein</fullName>
    </submittedName>
</protein>
<dbReference type="EMBL" id="WEHX01000132">
    <property type="protein sequence ID" value="KAB7653109.1"/>
    <property type="molecule type" value="Genomic_DNA"/>
</dbReference>
<dbReference type="AlphaFoldDB" id="A0A6I1EGM4"/>
<dbReference type="RefSeq" id="WP_152159154.1">
    <property type="nucleotide sequence ID" value="NZ_WEHX01000132.1"/>
</dbReference>
<sequence length="103" mass="11499">MGYTPVISCIVNASTRVLMHPWAWITEREFDDLRQKCVVKEDSNTWNEALPPLEPARAGTSYVASPDNGCDFQDRSAYLKQKNWIPEELPRSGGSIVSAQLSG</sequence>
<dbReference type="Proteomes" id="UP000430564">
    <property type="component" value="Unassembled WGS sequence"/>
</dbReference>
<name>A0A6I1EGM4_9BURK</name>
<evidence type="ECO:0000313" key="2">
    <source>
        <dbReference type="Proteomes" id="UP000430564"/>
    </source>
</evidence>
<evidence type="ECO:0000313" key="1">
    <source>
        <dbReference type="EMBL" id="KAB7653109.1"/>
    </source>
</evidence>
<accession>A0A6I1EGM4</accession>
<proteinExistence type="predicted"/>
<organism evidence="1 2">
    <name type="scientific">Sutterella seckii</name>
    <dbReference type="NCBI Taxonomy" id="1944635"/>
    <lineage>
        <taxon>Bacteria</taxon>
        <taxon>Pseudomonadati</taxon>
        <taxon>Pseudomonadota</taxon>
        <taxon>Betaproteobacteria</taxon>
        <taxon>Burkholderiales</taxon>
        <taxon>Sutterellaceae</taxon>
        <taxon>Sutterella</taxon>
    </lineage>
</organism>
<reference evidence="1 2" key="1">
    <citation type="submission" date="2019-10" db="EMBL/GenBank/DDBJ databases">
        <title>Genome diversity of Sutterella seckii.</title>
        <authorList>
            <person name="Chaplin A.V."/>
            <person name="Sokolova S.R."/>
            <person name="Mosin K.A."/>
            <person name="Ivanova E.L."/>
            <person name="Kochetkova T.O."/>
            <person name="Goltsov A.Y."/>
            <person name="Trofimov D.Y."/>
            <person name="Efimov B.A."/>
        </authorList>
    </citation>
    <scope>NUCLEOTIDE SEQUENCE [LARGE SCALE GENOMIC DNA]</scope>
    <source>
        <strain evidence="1 2">ASD393</strain>
    </source>
</reference>